<evidence type="ECO:0000256" key="8">
    <source>
        <dbReference type="ARBA" id="ARBA00022840"/>
    </source>
</evidence>
<evidence type="ECO:0000259" key="17">
    <source>
        <dbReference type="PROSITE" id="PS50011"/>
    </source>
</evidence>
<comment type="subunit">
    <text evidence="9">May form a complex composed of at least the catalytic subunit CRK2 and a cyclin.</text>
</comment>
<dbReference type="InterPro" id="IPR011009">
    <property type="entry name" value="Kinase-like_dom_sf"/>
</dbReference>
<dbReference type="AlphaFoldDB" id="A0A196SKZ8"/>
<dbReference type="GO" id="GO:0010389">
    <property type="term" value="P:regulation of G2/M transition of mitotic cell cycle"/>
    <property type="evidence" value="ECO:0007669"/>
    <property type="project" value="TreeGrafter"/>
</dbReference>
<dbReference type="InterPro" id="IPR050108">
    <property type="entry name" value="CDK"/>
</dbReference>
<keyword evidence="5" id="KW-0808">Transferase</keyword>
<keyword evidence="6 15" id="KW-0547">Nucleotide-binding</keyword>
<accession>A0A196SKZ8</accession>
<evidence type="ECO:0000256" key="6">
    <source>
        <dbReference type="ARBA" id="ARBA00022741"/>
    </source>
</evidence>
<dbReference type="InterPro" id="IPR000719">
    <property type="entry name" value="Prot_kinase_dom"/>
</dbReference>
<comment type="caution">
    <text evidence="18">The sequence shown here is derived from an EMBL/GenBank/DDBJ whole genome shotgun (WGS) entry which is preliminary data.</text>
</comment>
<evidence type="ECO:0000256" key="10">
    <source>
        <dbReference type="ARBA" id="ARBA00039612"/>
    </source>
</evidence>
<dbReference type="EC" id="2.7.11.22" evidence="2"/>
<evidence type="ECO:0000256" key="15">
    <source>
        <dbReference type="PROSITE-ProRule" id="PRU10141"/>
    </source>
</evidence>
<dbReference type="FunFam" id="3.30.200.20:FF:000124">
    <property type="entry name" value="Cyclin-dependent kinase 4"/>
    <property type="match status" value="1"/>
</dbReference>
<comment type="similarity">
    <text evidence="1">Belongs to the protein kinase superfamily. CMGC Ser/Thr protein kinase family. CDC2/CDKX subfamily.</text>
</comment>
<dbReference type="Gene3D" id="3.30.200.20">
    <property type="entry name" value="Phosphorylase Kinase, domain 1"/>
    <property type="match status" value="1"/>
</dbReference>
<dbReference type="EMBL" id="LXWW01000020">
    <property type="protein sequence ID" value="OAO17718.1"/>
    <property type="molecule type" value="Genomic_DNA"/>
</dbReference>
<keyword evidence="4" id="KW-0597">Phosphoprotein</keyword>
<evidence type="ECO:0000313" key="19">
    <source>
        <dbReference type="Proteomes" id="UP000078348"/>
    </source>
</evidence>
<name>A0A196SKZ8_BLAHN</name>
<feature type="domain" description="Protein kinase" evidence="17">
    <location>
        <begin position="19"/>
        <end position="310"/>
    </location>
</feature>
<dbReference type="GO" id="GO:0005524">
    <property type="term" value="F:ATP binding"/>
    <property type="evidence" value="ECO:0007669"/>
    <property type="project" value="UniProtKB-UniRule"/>
</dbReference>
<dbReference type="PROSITE" id="PS00107">
    <property type="entry name" value="PROTEIN_KINASE_ATP"/>
    <property type="match status" value="1"/>
</dbReference>
<dbReference type="PROSITE" id="PS00108">
    <property type="entry name" value="PROTEIN_KINASE_ST"/>
    <property type="match status" value="1"/>
</dbReference>
<evidence type="ECO:0000256" key="11">
    <source>
        <dbReference type="ARBA" id="ARBA00041902"/>
    </source>
</evidence>
<dbReference type="SUPFAM" id="SSF56112">
    <property type="entry name" value="Protein kinase-like (PK-like)"/>
    <property type="match status" value="1"/>
</dbReference>
<dbReference type="FunFam" id="1.10.510.10:FF:000574">
    <property type="entry name" value="Cell division related protein kinase 2"/>
    <property type="match status" value="1"/>
</dbReference>
<evidence type="ECO:0000256" key="13">
    <source>
        <dbReference type="ARBA" id="ARBA00047811"/>
    </source>
</evidence>
<reference evidence="18 19" key="1">
    <citation type="submission" date="2016-05" db="EMBL/GenBank/DDBJ databases">
        <title>Nuclear genome of Blastocystis sp. subtype 1 NandII.</title>
        <authorList>
            <person name="Gentekaki E."/>
            <person name="Curtis B."/>
            <person name="Stairs C."/>
            <person name="Eme L."/>
            <person name="Herman E."/>
            <person name="Klimes V."/>
            <person name="Arias M.C."/>
            <person name="Elias M."/>
            <person name="Hilliou F."/>
            <person name="Klute M."/>
            <person name="Malik S.-B."/>
            <person name="Pightling A."/>
            <person name="Rachubinski R."/>
            <person name="Salas D."/>
            <person name="Schlacht A."/>
            <person name="Suga H."/>
            <person name="Archibald J."/>
            <person name="Ball S.G."/>
            <person name="Clark G."/>
            <person name="Dacks J."/>
            <person name="Van Der Giezen M."/>
            <person name="Tsaousis A."/>
            <person name="Roger A."/>
        </authorList>
    </citation>
    <scope>NUCLEOTIDE SEQUENCE [LARGE SCALE GENOMIC DNA]</scope>
    <source>
        <strain evidence="19">ATCC 50177 / NandII</strain>
    </source>
</reference>
<dbReference type="GO" id="GO:0000082">
    <property type="term" value="P:G1/S transition of mitotic cell cycle"/>
    <property type="evidence" value="ECO:0007669"/>
    <property type="project" value="TreeGrafter"/>
</dbReference>
<gene>
    <name evidence="18" type="ORF">AV274_0552</name>
</gene>
<evidence type="ECO:0000256" key="2">
    <source>
        <dbReference type="ARBA" id="ARBA00012425"/>
    </source>
</evidence>
<dbReference type="GO" id="GO:0005634">
    <property type="term" value="C:nucleus"/>
    <property type="evidence" value="ECO:0007669"/>
    <property type="project" value="TreeGrafter"/>
</dbReference>
<evidence type="ECO:0000256" key="3">
    <source>
        <dbReference type="ARBA" id="ARBA00022527"/>
    </source>
</evidence>
<dbReference type="Gene3D" id="1.10.510.10">
    <property type="entry name" value="Transferase(Phosphotransferase) domain 1"/>
    <property type="match status" value="1"/>
</dbReference>
<dbReference type="STRING" id="478820.A0A196SKZ8"/>
<evidence type="ECO:0000256" key="5">
    <source>
        <dbReference type="ARBA" id="ARBA00022679"/>
    </source>
</evidence>
<evidence type="ECO:0000256" key="14">
    <source>
        <dbReference type="ARBA" id="ARBA00048367"/>
    </source>
</evidence>
<dbReference type="GO" id="GO:0051445">
    <property type="term" value="P:regulation of meiotic cell cycle"/>
    <property type="evidence" value="ECO:0007669"/>
    <property type="project" value="TreeGrafter"/>
</dbReference>
<comment type="catalytic activity">
    <reaction evidence="13">
        <text>L-threonyl-[protein] + ATP = O-phospho-L-threonyl-[protein] + ADP + H(+)</text>
        <dbReference type="Rhea" id="RHEA:46608"/>
        <dbReference type="Rhea" id="RHEA-COMP:11060"/>
        <dbReference type="Rhea" id="RHEA-COMP:11605"/>
        <dbReference type="ChEBI" id="CHEBI:15378"/>
        <dbReference type="ChEBI" id="CHEBI:30013"/>
        <dbReference type="ChEBI" id="CHEBI:30616"/>
        <dbReference type="ChEBI" id="CHEBI:61977"/>
        <dbReference type="ChEBI" id="CHEBI:456216"/>
        <dbReference type="EC" id="2.7.11.22"/>
    </reaction>
</comment>
<keyword evidence="7 18" id="KW-0418">Kinase</keyword>
<proteinExistence type="inferred from homology"/>
<keyword evidence="8 15" id="KW-0067">ATP-binding</keyword>
<feature type="binding site" evidence="15">
    <location>
        <position position="48"/>
    </location>
    <ligand>
        <name>ATP</name>
        <dbReference type="ChEBI" id="CHEBI:30616"/>
    </ligand>
</feature>
<dbReference type="InterPro" id="IPR017441">
    <property type="entry name" value="Protein_kinase_ATP_BS"/>
</dbReference>
<dbReference type="PANTHER" id="PTHR24056">
    <property type="entry name" value="CELL DIVISION PROTEIN KINASE"/>
    <property type="match status" value="1"/>
</dbReference>
<evidence type="ECO:0000256" key="4">
    <source>
        <dbReference type="ARBA" id="ARBA00022553"/>
    </source>
</evidence>
<evidence type="ECO:0000256" key="16">
    <source>
        <dbReference type="RuleBase" id="RU000304"/>
    </source>
</evidence>
<dbReference type="OrthoDB" id="1732493at2759"/>
<dbReference type="PROSITE" id="PS50011">
    <property type="entry name" value="PROTEIN_KINASE_DOM"/>
    <property type="match status" value="1"/>
</dbReference>
<evidence type="ECO:0000256" key="1">
    <source>
        <dbReference type="ARBA" id="ARBA00006485"/>
    </source>
</evidence>
<dbReference type="Proteomes" id="UP000078348">
    <property type="component" value="Unassembled WGS sequence"/>
</dbReference>
<comment type="catalytic activity">
    <reaction evidence="14">
        <text>L-seryl-[protein] + ATP = O-phospho-L-seryl-[protein] + ADP + H(+)</text>
        <dbReference type="Rhea" id="RHEA:17989"/>
        <dbReference type="Rhea" id="RHEA-COMP:9863"/>
        <dbReference type="Rhea" id="RHEA-COMP:11604"/>
        <dbReference type="ChEBI" id="CHEBI:15378"/>
        <dbReference type="ChEBI" id="CHEBI:29999"/>
        <dbReference type="ChEBI" id="CHEBI:30616"/>
        <dbReference type="ChEBI" id="CHEBI:83421"/>
        <dbReference type="ChEBI" id="CHEBI:456216"/>
        <dbReference type="EC" id="2.7.11.22"/>
    </reaction>
</comment>
<dbReference type="PANTHER" id="PTHR24056:SF548">
    <property type="entry name" value="CYCLIN-DEPENDENT KINASE A-1"/>
    <property type="match status" value="1"/>
</dbReference>
<sequence length="367" mass="42951">MSTNSQTERDTAATFSDKYETICTIGSGTYGTVYKVRDRNTNEILALKIMDIKNEDEGMSPVLIREISILRDLSHPNIVKLKSVVMEHDRVKLYFEYLDYDLKTYVDKFKDNIPINTIKSIVYQILCGLNYLHLNRIIHRDIKPQNILIDKKGSVKIADFGLARSFAFPLRHYTRDVVTWWYRSPEIFMGCTNYTPAIDIWSLGCVFAQLVNRFPLFPEDNEIGTLFAIFKCVFAHAITIRKFGTPTEETWPGISQLEDYSPLYPKFPQRNIAIHFPTLDPMGVDLLSKMLVMYPEHRIRASEALKHPWFDDIRMMFPNEEFQPYASLYWICFLSHTMVFSSEQLWEDSRNAAYSIVYMFQWEEVTP</sequence>
<organism evidence="18 19">
    <name type="scientific">Blastocystis sp. subtype 1 (strain ATCC 50177 / NandII)</name>
    <dbReference type="NCBI Taxonomy" id="478820"/>
    <lineage>
        <taxon>Eukaryota</taxon>
        <taxon>Sar</taxon>
        <taxon>Stramenopiles</taxon>
        <taxon>Bigyra</taxon>
        <taxon>Opalozoa</taxon>
        <taxon>Opalinata</taxon>
        <taxon>Blastocystidae</taxon>
        <taxon>Blastocystis</taxon>
    </lineage>
</organism>
<keyword evidence="19" id="KW-1185">Reference proteome</keyword>
<evidence type="ECO:0000256" key="12">
    <source>
        <dbReference type="ARBA" id="ARBA00042858"/>
    </source>
</evidence>
<dbReference type="GO" id="GO:0010468">
    <property type="term" value="P:regulation of gene expression"/>
    <property type="evidence" value="ECO:0007669"/>
    <property type="project" value="TreeGrafter"/>
</dbReference>
<dbReference type="SMART" id="SM00220">
    <property type="entry name" value="S_TKc"/>
    <property type="match status" value="1"/>
</dbReference>
<evidence type="ECO:0000313" key="18">
    <source>
        <dbReference type="EMBL" id="OAO17718.1"/>
    </source>
</evidence>
<dbReference type="GO" id="GO:0004693">
    <property type="term" value="F:cyclin-dependent protein serine/threonine kinase activity"/>
    <property type="evidence" value="ECO:0007669"/>
    <property type="project" value="UniProtKB-EC"/>
</dbReference>
<evidence type="ECO:0000256" key="9">
    <source>
        <dbReference type="ARBA" id="ARBA00038543"/>
    </source>
</evidence>
<dbReference type="CDD" id="cd07829">
    <property type="entry name" value="STKc_CDK_like"/>
    <property type="match status" value="1"/>
</dbReference>
<protein>
    <recommendedName>
        <fullName evidence="10">Cyclin-dependent kinase 2 homolog</fullName>
        <ecNumber evidence="2">2.7.11.22</ecNumber>
    </recommendedName>
    <alternativeName>
        <fullName evidence="11">Cell division control protein 2 homolog</fullName>
    </alternativeName>
    <alternativeName>
        <fullName evidence="12">cdc2-related kinase 2</fullName>
    </alternativeName>
</protein>
<dbReference type="InterPro" id="IPR008271">
    <property type="entry name" value="Ser/Thr_kinase_AS"/>
</dbReference>
<dbReference type="GO" id="GO:0005737">
    <property type="term" value="C:cytoplasm"/>
    <property type="evidence" value="ECO:0007669"/>
    <property type="project" value="TreeGrafter"/>
</dbReference>
<dbReference type="GO" id="GO:0007165">
    <property type="term" value="P:signal transduction"/>
    <property type="evidence" value="ECO:0007669"/>
    <property type="project" value="TreeGrafter"/>
</dbReference>
<dbReference type="Pfam" id="PF00069">
    <property type="entry name" value="Pkinase"/>
    <property type="match status" value="1"/>
</dbReference>
<keyword evidence="3 16" id="KW-0723">Serine/threonine-protein kinase</keyword>
<dbReference type="GO" id="GO:0000307">
    <property type="term" value="C:cyclin-dependent protein kinase holoenzyme complex"/>
    <property type="evidence" value="ECO:0007669"/>
    <property type="project" value="TreeGrafter"/>
</dbReference>
<evidence type="ECO:0000256" key="7">
    <source>
        <dbReference type="ARBA" id="ARBA00022777"/>
    </source>
</evidence>
<dbReference type="GO" id="GO:0030332">
    <property type="term" value="F:cyclin binding"/>
    <property type="evidence" value="ECO:0007669"/>
    <property type="project" value="TreeGrafter"/>
</dbReference>